<dbReference type="EMBL" id="SELW01000645">
    <property type="protein sequence ID" value="TID16236.1"/>
    <property type="molecule type" value="Genomic_DNA"/>
</dbReference>
<organism evidence="1 2">
    <name type="scientific">Pichia inconspicua</name>
    <dbReference type="NCBI Taxonomy" id="52247"/>
    <lineage>
        <taxon>Eukaryota</taxon>
        <taxon>Fungi</taxon>
        <taxon>Dikarya</taxon>
        <taxon>Ascomycota</taxon>
        <taxon>Saccharomycotina</taxon>
        <taxon>Pichiomycetes</taxon>
        <taxon>Pichiales</taxon>
        <taxon>Pichiaceae</taxon>
        <taxon>Pichia</taxon>
    </lineage>
</organism>
<protein>
    <submittedName>
        <fullName evidence="1">Uncharacterized protein</fullName>
    </submittedName>
</protein>
<dbReference type="Proteomes" id="UP000307173">
    <property type="component" value="Unassembled WGS sequence"/>
</dbReference>
<comment type="caution">
    <text evidence="1">The sequence shown here is derived from an EMBL/GenBank/DDBJ whole genome shotgun (WGS) entry which is preliminary data.</text>
</comment>
<proteinExistence type="predicted"/>
<sequence>MLDLSVAPKLSLLTKESRDLLAQVDNYALDYNIFLLKGIHDTIKSNDTELITTIETLHATIPQEYSKIIFNPLKMERHRRDINILNKLTGDKINYIELENPYKYEIKSNFFQAFNANKEEYKEIFRRFALLQSLEYDFEHDLDDDSDYQNDDDLIEHFCDETIMSFKLTQPVKEENVLNNEIVRILLPLASQVIMGQGDDENDEDSIDGN</sequence>
<keyword evidence="2" id="KW-1185">Reference proteome</keyword>
<dbReference type="OrthoDB" id="4078670at2759"/>
<accession>A0A4T0WWL8</accession>
<dbReference type="AlphaFoldDB" id="A0A4T0WWL8"/>
<reference evidence="1 2" key="1">
    <citation type="journal article" date="2019" name="Front. Genet.">
        <title>Whole-Genome Sequencing of the Opportunistic Yeast Pathogen Candida inconspicua Uncovers Its Hybrid Origin.</title>
        <authorList>
            <person name="Mixao V."/>
            <person name="Hansen A.P."/>
            <person name="Saus E."/>
            <person name="Boekhout T."/>
            <person name="Lass-Florl C."/>
            <person name="Gabaldon T."/>
        </authorList>
    </citation>
    <scope>NUCLEOTIDE SEQUENCE [LARGE SCALE GENOMIC DNA]</scope>
    <source>
        <strain evidence="1 2">CBS 180</strain>
    </source>
</reference>
<name>A0A4T0WWL8_9ASCO</name>
<gene>
    <name evidence="1" type="ORF">CANINC_004235</name>
</gene>
<evidence type="ECO:0000313" key="1">
    <source>
        <dbReference type="EMBL" id="TID16236.1"/>
    </source>
</evidence>
<evidence type="ECO:0000313" key="2">
    <source>
        <dbReference type="Proteomes" id="UP000307173"/>
    </source>
</evidence>